<dbReference type="PROSITE" id="PS51352">
    <property type="entry name" value="THIOREDOXIN_2"/>
    <property type="match status" value="1"/>
</dbReference>
<dbReference type="Proteomes" id="UP000320672">
    <property type="component" value="Chromosome"/>
</dbReference>
<dbReference type="InterPro" id="IPR036249">
    <property type="entry name" value="Thioredoxin-like_sf"/>
</dbReference>
<comment type="similarity">
    <text evidence="1">Belongs to the SCO1/2 family.</text>
</comment>
<organism evidence="7 8">
    <name type="scientific">Roseimaritima multifibrata</name>
    <dbReference type="NCBI Taxonomy" id="1930274"/>
    <lineage>
        <taxon>Bacteria</taxon>
        <taxon>Pseudomonadati</taxon>
        <taxon>Planctomycetota</taxon>
        <taxon>Planctomycetia</taxon>
        <taxon>Pirellulales</taxon>
        <taxon>Pirellulaceae</taxon>
        <taxon>Roseimaritima</taxon>
    </lineage>
</organism>
<dbReference type="AlphaFoldDB" id="A0A517MMP4"/>
<feature type="domain" description="Thioredoxin" evidence="6">
    <location>
        <begin position="64"/>
        <end position="220"/>
    </location>
</feature>
<evidence type="ECO:0000256" key="3">
    <source>
        <dbReference type="PIRSR" id="PIRSR603782-1"/>
    </source>
</evidence>
<evidence type="ECO:0000256" key="5">
    <source>
        <dbReference type="SAM" id="Phobius"/>
    </source>
</evidence>
<feature type="binding site" evidence="3">
    <location>
        <position position="106"/>
    </location>
    <ligand>
        <name>Cu cation</name>
        <dbReference type="ChEBI" id="CHEBI:23378"/>
    </ligand>
</feature>
<keyword evidence="8" id="KW-1185">Reference proteome</keyword>
<dbReference type="EMBL" id="CP036262">
    <property type="protein sequence ID" value="QDS96155.1"/>
    <property type="molecule type" value="Genomic_DNA"/>
</dbReference>
<keyword evidence="5" id="KW-0472">Membrane</keyword>
<evidence type="ECO:0000256" key="2">
    <source>
        <dbReference type="ARBA" id="ARBA00023008"/>
    </source>
</evidence>
<sequence length="229" mass="25983">MRTAVHIFLIVVIGLVIGLALRQMRNQSQRQHTVTIKGPDGDIEVVIDEEQPTRVEAPPKPDLPEDANWVREFTLTERSGREVTSESLKGQPYVVSFFFTQCPSICIQQNQALKELADKFAGQDVKFLSISVDAENDTPEALREYAARFGADPDQWLFLTTDDPIYIQRVGAEMFQVSANLQHTERFILMNPEGDMEALYRWSDPRSLKRLEKDLQEMIAANKTAKDAA</sequence>
<dbReference type="RefSeq" id="WP_145354338.1">
    <property type="nucleotide sequence ID" value="NZ_CP036262.1"/>
</dbReference>
<dbReference type="InterPro" id="IPR003782">
    <property type="entry name" value="SCO1/SenC"/>
</dbReference>
<keyword evidence="5" id="KW-0812">Transmembrane</keyword>
<dbReference type="CDD" id="cd02968">
    <property type="entry name" value="SCO"/>
    <property type="match status" value="1"/>
</dbReference>
<keyword evidence="4" id="KW-1015">Disulfide bond</keyword>
<dbReference type="Pfam" id="PF02630">
    <property type="entry name" value="SCO1-SenC"/>
    <property type="match status" value="1"/>
</dbReference>
<protein>
    <recommendedName>
        <fullName evidence="6">Thioredoxin domain-containing protein</fullName>
    </recommendedName>
</protein>
<evidence type="ECO:0000313" key="8">
    <source>
        <dbReference type="Proteomes" id="UP000320672"/>
    </source>
</evidence>
<dbReference type="PANTHER" id="PTHR12151">
    <property type="entry name" value="ELECTRON TRANSPORT PROTIN SCO1/SENC FAMILY MEMBER"/>
    <property type="match status" value="1"/>
</dbReference>
<feature type="binding site" evidence="3">
    <location>
        <position position="183"/>
    </location>
    <ligand>
        <name>Cu cation</name>
        <dbReference type="ChEBI" id="CHEBI:23378"/>
    </ligand>
</feature>
<feature type="transmembrane region" description="Helical" evidence="5">
    <location>
        <begin position="6"/>
        <end position="22"/>
    </location>
</feature>
<keyword evidence="3" id="KW-0479">Metal-binding</keyword>
<dbReference type="InterPro" id="IPR013766">
    <property type="entry name" value="Thioredoxin_domain"/>
</dbReference>
<gene>
    <name evidence="7" type="ORF">FF011L_49630</name>
</gene>
<dbReference type="SUPFAM" id="SSF52833">
    <property type="entry name" value="Thioredoxin-like"/>
    <property type="match status" value="1"/>
</dbReference>
<dbReference type="GO" id="GO:0046872">
    <property type="term" value="F:metal ion binding"/>
    <property type="evidence" value="ECO:0007669"/>
    <property type="project" value="UniProtKB-KW"/>
</dbReference>
<proteinExistence type="inferred from homology"/>
<dbReference type="KEGG" id="rml:FF011L_49630"/>
<accession>A0A517MMP4</accession>
<evidence type="ECO:0000256" key="1">
    <source>
        <dbReference type="ARBA" id="ARBA00010996"/>
    </source>
</evidence>
<reference evidence="7 8" key="1">
    <citation type="submission" date="2019-02" db="EMBL/GenBank/DDBJ databases">
        <title>Deep-cultivation of Planctomycetes and their phenomic and genomic characterization uncovers novel biology.</title>
        <authorList>
            <person name="Wiegand S."/>
            <person name="Jogler M."/>
            <person name="Boedeker C."/>
            <person name="Pinto D."/>
            <person name="Vollmers J."/>
            <person name="Rivas-Marin E."/>
            <person name="Kohn T."/>
            <person name="Peeters S.H."/>
            <person name="Heuer A."/>
            <person name="Rast P."/>
            <person name="Oberbeckmann S."/>
            <person name="Bunk B."/>
            <person name="Jeske O."/>
            <person name="Meyerdierks A."/>
            <person name="Storesund J.E."/>
            <person name="Kallscheuer N."/>
            <person name="Luecker S."/>
            <person name="Lage O.M."/>
            <person name="Pohl T."/>
            <person name="Merkel B.J."/>
            <person name="Hornburger P."/>
            <person name="Mueller R.-W."/>
            <person name="Bruemmer F."/>
            <person name="Labrenz M."/>
            <person name="Spormann A.M."/>
            <person name="Op den Camp H."/>
            <person name="Overmann J."/>
            <person name="Amann R."/>
            <person name="Jetten M.S.M."/>
            <person name="Mascher T."/>
            <person name="Medema M.H."/>
            <person name="Devos D.P."/>
            <person name="Kaster A.-K."/>
            <person name="Ovreas L."/>
            <person name="Rohde M."/>
            <person name="Galperin M.Y."/>
            <person name="Jogler C."/>
        </authorList>
    </citation>
    <scope>NUCLEOTIDE SEQUENCE [LARGE SCALE GENOMIC DNA]</scope>
    <source>
        <strain evidence="7 8">FF011L</strain>
    </source>
</reference>
<evidence type="ECO:0000259" key="6">
    <source>
        <dbReference type="PROSITE" id="PS51352"/>
    </source>
</evidence>
<keyword evidence="5" id="KW-1133">Transmembrane helix</keyword>
<evidence type="ECO:0000256" key="4">
    <source>
        <dbReference type="PIRSR" id="PIRSR603782-2"/>
    </source>
</evidence>
<evidence type="ECO:0000313" key="7">
    <source>
        <dbReference type="EMBL" id="QDS96155.1"/>
    </source>
</evidence>
<keyword evidence="2 3" id="KW-0186">Copper</keyword>
<dbReference type="Gene3D" id="3.40.30.10">
    <property type="entry name" value="Glutaredoxin"/>
    <property type="match status" value="1"/>
</dbReference>
<name>A0A517MMP4_9BACT</name>
<dbReference type="PANTHER" id="PTHR12151:SF25">
    <property type="entry name" value="LINALOOL DEHYDRATASE_ISOMERASE DOMAIN-CONTAINING PROTEIN"/>
    <property type="match status" value="1"/>
</dbReference>
<feature type="disulfide bond" description="Redox-active" evidence="4">
    <location>
        <begin position="102"/>
        <end position="106"/>
    </location>
</feature>
<feature type="binding site" evidence="3">
    <location>
        <position position="102"/>
    </location>
    <ligand>
        <name>Cu cation</name>
        <dbReference type="ChEBI" id="CHEBI:23378"/>
    </ligand>
</feature>
<dbReference type="OrthoDB" id="9811998at2"/>